<dbReference type="Pfam" id="PF14395">
    <property type="entry name" value="COOH-NH2_lig"/>
    <property type="match status" value="1"/>
</dbReference>
<reference evidence="1 2" key="1">
    <citation type="submission" date="2023-07" db="EMBL/GenBank/DDBJ databases">
        <title>Genomic Encyclopedia of Type Strains, Phase IV (KMG-IV): sequencing the most valuable type-strain genomes for metagenomic binning, comparative biology and taxonomic classification.</title>
        <authorList>
            <person name="Goeker M."/>
        </authorList>
    </citation>
    <scope>NUCLEOTIDE SEQUENCE [LARGE SCALE GENOMIC DNA]</scope>
    <source>
        <strain evidence="1 2">DSM 4006</strain>
    </source>
</reference>
<protein>
    <recommendedName>
        <fullName evidence="3">Phage phiEco32-like COOH.NH2 ligase-type 2</fullName>
    </recommendedName>
</protein>
<proteinExistence type="predicted"/>
<dbReference type="RefSeq" id="WP_274456055.1">
    <property type="nucleotide sequence ID" value="NZ_CP067097.1"/>
</dbReference>
<sequence>MACYILHAGQASARRLQRRVPRISTYRSASVVDQNDIVIRWGDTDESDPPAGLVLNPKDAIARTRTRAAMGRFLRRTGVRFAQKDAVRSDTGGAVRFQRQYRVPLFDLTPLACFRSDTSPVWINNRIQRLQDSFHEIAFDDEKVTMRVIHLAVRALHALGLDFGLVSVGMTPKGILHVLDVTPRPVLEGRMLELYTSAVENFIDRHERLGRQPVTGVMLGTDVELMLRNNAGKMVLASNYFTRKGRVGCDDRSVQFDGKRLPLMELRPEPDANPLGLVNRLRETMMEGIRTINRRAVEWRGGSMPFRPFSTGAHIHFSNVPFSSQLVKALDNYVGIPLMMVEDPKTASLRRPRYGFLGDVRFKGHGGFEYRTPASFVIDPDVTTAAFCLAYVVAMYHRELPVFDVYEENLQMAFYRGDKEALRGLVDRNFANLRKLPIYERFRDHLDWLHHMIQSGWTWDEEQDVRTAWGLPLAAPKPQRVGTARRRRAAQATG</sequence>
<comment type="caution">
    <text evidence="1">The sequence shown here is derived from an EMBL/GenBank/DDBJ whole genome shotgun (WGS) entry which is preliminary data.</text>
</comment>
<dbReference type="EMBL" id="JAUSTP010000006">
    <property type="protein sequence ID" value="MDQ0189305.1"/>
    <property type="molecule type" value="Genomic_DNA"/>
</dbReference>
<accession>A0ABT9XGS9</accession>
<dbReference type="Proteomes" id="UP001232973">
    <property type="component" value="Unassembled WGS sequence"/>
</dbReference>
<keyword evidence="2" id="KW-1185">Reference proteome</keyword>
<evidence type="ECO:0000313" key="2">
    <source>
        <dbReference type="Proteomes" id="UP001232973"/>
    </source>
</evidence>
<dbReference type="InterPro" id="IPR025681">
    <property type="entry name" value="COOH-NH2_lig"/>
</dbReference>
<name>A0ABT9XGS9_9BACL</name>
<evidence type="ECO:0000313" key="1">
    <source>
        <dbReference type="EMBL" id="MDQ0189305.1"/>
    </source>
</evidence>
<evidence type="ECO:0008006" key="3">
    <source>
        <dbReference type="Google" id="ProtNLM"/>
    </source>
</evidence>
<gene>
    <name evidence="1" type="ORF">J2S03_001125</name>
</gene>
<organism evidence="1 2">
    <name type="scientific">Alicyclobacillus cycloheptanicus</name>
    <dbReference type="NCBI Taxonomy" id="1457"/>
    <lineage>
        <taxon>Bacteria</taxon>
        <taxon>Bacillati</taxon>
        <taxon>Bacillota</taxon>
        <taxon>Bacilli</taxon>
        <taxon>Bacillales</taxon>
        <taxon>Alicyclobacillaceae</taxon>
        <taxon>Alicyclobacillus</taxon>
    </lineage>
</organism>